<protein>
    <submittedName>
        <fullName evidence="5">S-adenosylmethionine-dependent methyltransferase</fullName>
    </submittedName>
</protein>
<evidence type="ECO:0000256" key="2">
    <source>
        <dbReference type="ARBA" id="ARBA00022679"/>
    </source>
</evidence>
<name>A0AAD7VGT4_QUISA</name>
<dbReference type="Proteomes" id="UP001163823">
    <property type="component" value="Chromosome 3"/>
</dbReference>
<dbReference type="EMBL" id="JARAOO010000003">
    <property type="protein sequence ID" value="KAJ7975188.1"/>
    <property type="molecule type" value="Genomic_DNA"/>
</dbReference>
<gene>
    <name evidence="5" type="ORF">O6P43_005149</name>
</gene>
<keyword evidence="2" id="KW-0808">Transferase</keyword>
<dbReference type="InterPro" id="IPR029063">
    <property type="entry name" value="SAM-dependent_MTases_sf"/>
</dbReference>
<dbReference type="GO" id="GO:0008168">
    <property type="term" value="F:methyltransferase activity"/>
    <property type="evidence" value="ECO:0007669"/>
    <property type="project" value="UniProtKB-KW"/>
</dbReference>
<dbReference type="SUPFAM" id="SSF53335">
    <property type="entry name" value="S-adenosyl-L-methionine-dependent methyltransferases"/>
    <property type="match status" value="1"/>
</dbReference>
<sequence>MEEEMIDSFSEAYTMNSGDGYCSYSKNSSIQKDAIFSAKELITQTIVEKLDIKNFSFNIFRIADLGCSVGPNTFFAVQNIMEAVKSKQYYAAGVPGSFYNKLFPNSLLHIIHSSYSIHWISKVPTEVVSKSSSAWNKGKIHYSSAPDAVTKAYAAQYQKDMDRFLCYRAQEIVQGGLLVLIAPARPNGTSHSQTALNMCFDALGSCLLDMVNKGVVDEEKLDSFNIPIYVMSLEELAEAVDRNGYFTIEEIREQLPQSAKSDVILPWTTVSLLCRATLEDPVKAHFGGEIVEELFDLYMKKLEELSSILRSGKAVDLLS</sequence>
<evidence type="ECO:0000256" key="1">
    <source>
        <dbReference type="ARBA" id="ARBA00022603"/>
    </source>
</evidence>
<evidence type="ECO:0000313" key="6">
    <source>
        <dbReference type="Proteomes" id="UP001163823"/>
    </source>
</evidence>
<keyword evidence="1 5" id="KW-0489">Methyltransferase</keyword>
<dbReference type="Gene3D" id="1.10.1200.270">
    <property type="entry name" value="Methyltransferase, alpha-helical capping domain"/>
    <property type="match status" value="2"/>
</dbReference>
<keyword evidence="3" id="KW-0479">Metal-binding</keyword>
<dbReference type="GO" id="GO:0046872">
    <property type="term" value="F:metal ion binding"/>
    <property type="evidence" value="ECO:0007669"/>
    <property type="project" value="UniProtKB-KW"/>
</dbReference>
<organism evidence="5 6">
    <name type="scientific">Quillaja saponaria</name>
    <name type="common">Soap bark tree</name>
    <dbReference type="NCBI Taxonomy" id="32244"/>
    <lineage>
        <taxon>Eukaryota</taxon>
        <taxon>Viridiplantae</taxon>
        <taxon>Streptophyta</taxon>
        <taxon>Embryophyta</taxon>
        <taxon>Tracheophyta</taxon>
        <taxon>Spermatophyta</taxon>
        <taxon>Magnoliopsida</taxon>
        <taxon>eudicotyledons</taxon>
        <taxon>Gunneridae</taxon>
        <taxon>Pentapetalae</taxon>
        <taxon>rosids</taxon>
        <taxon>fabids</taxon>
        <taxon>Fabales</taxon>
        <taxon>Quillajaceae</taxon>
        <taxon>Quillaja</taxon>
    </lineage>
</organism>
<evidence type="ECO:0000313" key="5">
    <source>
        <dbReference type="EMBL" id="KAJ7975188.1"/>
    </source>
</evidence>
<dbReference type="InterPro" id="IPR005299">
    <property type="entry name" value="MeTrfase_7"/>
</dbReference>
<accession>A0AAD7VGT4</accession>
<keyword evidence="6" id="KW-1185">Reference proteome</keyword>
<dbReference type="Pfam" id="PF03492">
    <property type="entry name" value="Methyltransf_7"/>
    <property type="match status" value="1"/>
</dbReference>
<dbReference type="KEGG" id="qsa:O6P43_005149"/>
<keyword evidence="4" id="KW-0460">Magnesium</keyword>
<proteinExistence type="predicted"/>
<dbReference type="InterPro" id="IPR042086">
    <property type="entry name" value="MeTrfase_capping"/>
</dbReference>
<reference evidence="5" key="1">
    <citation type="journal article" date="2023" name="Science">
        <title>Elucidation of the pathway for biosynthesis of saponin adjuvants from the soapbark tree.</title>
        <authorList>
            <person name="Reed J."/>
            <person name="Orme A."/>
            <person name="El-Demerdash A."/>
            <person name="Owen C."/>
            <person name="Martin L.B.B."/>
            <person name="Misra R.C."/>
            <person name="Kikuchi S."/>
            <person name="Rejzek M."/>
            <person name="Martin A.C."/>
            <person name="Harkess A."/>
            <person name="Leebens-Mack J."/>
            <person name="Louveau T."/>
            <person name="Stephenson M.J."/>
            <person name="Osbourn A."/>
        </authorList>
    </citation>
    <scope>NUCLEOTIDE SEQUENCE</scope>
    <source>
        <strain evidence="5">S10</strain>
    </source>
</reference>
<dbReference type="GO" id="GO:0032259">
    <property type="term" value="P:methylation"/>
    <property type="evidence" value="ECO:0007669"/>
    <property type="project" value="UniProtKB-KW"/>
</dbReference>
<evidence type="ECO:0000256" key="3">
    <source>
        <dbReference type="ARBA" id="ARBA00022723"/>
    </source>
</evidence>
<dbReference type="AlphaFoldDB" id="A0AAD7VGT4"/>
<dbReference type="Gene3D" id="3.40.50.150">
    <property type="entry name" value="Vaccinia Virus protein VP39"/>
    <property type="match status" value="2"/>
</dbReference>
<comment type="caution">
    <text evidence="5">The sequence shown here is derived from an EMBL/GenBank/DDBJ whole genome shotgun (WGS) entry which is preliminary data.</text>
</comment>
<dbReference type="PANTHER" id="PTHR31009">
    <property type="entry name" value="S-ADENOSYL-L-METHIONINE:CARBOXYL METHYLTRANSFERASE FAMILY PROTEIN"/>
    <property type="match status" value="1"/>
</dbReference>
<evidence type="ECO:0000256" key="4">
    <source>
        <dbReference type="ARBA" id="ARBA00022842"/>
    </source>
</evidence>